<evidence type="ECO:0000256" key="1">
    <source>
        <dbReference type="ARBA" id="ARBA00022448"/>
    </source>
</evidence>
<accession>A0ABW6BIB3</accession>
<dbReference type="PROSITE" id="PS00211">
    <property type="entry name" value="ABC_TRANSPORTER_1"/>
    <property type="match status" value="1"/>
</dbReference>
<keyword evidence="1" id="KW-0813">Transport</keyword>
<dbReference type="PANTHER" id="PTHR42794:SF1">
    <property type="entry name" value="HEMIN IMPORT ATP-BINDING PROTEIN HMUV"/>
    <property type="match status" value="1"/>
</dbReference>
<dbReference type="InterPro" id="IPR017871">
    <property type="entry name" value="ABC_transporter-like_CS"/>
</dbReference>
<dbReference type="SMART" id="SM00382">
    <property type="entry name" value="AAA"/>
    <property type="match status" value="1"/>
</dbReference>
<dbReference type="InterPro" id="IPR053733">
    <property type="entry name" value="Heme_Transport_Util_sf"/>
</dbReference>
<dbReference type="Pfam" id="PF06228">
    <property type="entry name" value="ChuX_HutX"/>
    <property type="match status" value="1"/>
</dbReference>
<dbReference type="SUPFAM" id="SSF52540">
    <property type="entry name" value="P-loop containing nucleoside triphosphate hydrolases"/>
    <property type="match status" value="1"/>
</dbReference>
<dbReference type="InterPro" id="IPR007845">
    <property type="entry name" value="HemS/ChuX_dom"/>
</dbReference>
<evidence type="ECO:0000259" key="6">
    <source>
        <dbReference type="PROSITE" id="PS50893"/>
    </source>
</evidence>
<evidence type="ECO:0000313" key="8">
    <source>
        <dbReference type="Proteomes" id="UP001597525"/>
    </source>
</evidence>
<dbReference type="PANTHER" id="PTHR42794">
    <property type="entry name" value="HEMIN IMPORT ATP-BINDING PROTEIN HMUV"/>
    <property type="match status" value="1"/>
</dbReference>
<dbReference type="RefSeq" id="WP_320184512.1">
    <property type="nucleotide sequence ID" value="NZ_CP138332.1"/>
</dbReference>
<sequence length="574" mass="65268">MLRVEKLNYEVKGRLLLKDVSFQIRKGEVLALLGANGAGKSTLMKVLCGEYKPSNGLVSLHGQKLDQYDARLLARSRAMLSQQQHVSLAFKVEEIVMMGRYPHFKSRPAEVDIAIVKEVMCLCGVDEFADRVFSSLSGGEQQRVQLARSLAQVWENPDSLLLLDEPISALDMHYQQKVLAIAKALARRGFIVVIVVHDVNFAATYADRIIMLKHGRKLFDGSPVEVLTPTNIYTIFSVEASVELNPRTLRPYIRLEEMPLDAYLFNSKLPDDRAEKLSLRQKRELLLAEDPFLSLADQANRLQVAEIDLWMLDKSKNCRYIAKQSIDEVFRQLVKMGEVTVFTRNACCTQKTVQVYEVQSTEKSEGNPGKEYVKVKTDLWHAGIIVNDKDEEAIHFFDRKGALAHGIRLRVDSDRDAFRKLLTWCEQQTDYKSTFDPLPKLEVANDGVRCEHYDMHKKAIRPIAVRRFLSACAALEQSLEINVFNNGYIHNYRGKIKNLVDQGFRYMVKDERIEMEIFFSSIDNICLDMPSASAKMVAKLDFLDQSGILNLQISSDGELPEAISSMLFEETTVI</sequence>
<keyword evidence="8" id="KW-1185">Reference proteome</keyword>
<proteinExistence type="predicted"/>
<protein>
    <submittedName>
        <fullName evidence="7">Heme ABC transporter ATP-binding protein</fullName>
    </submittedName>
</protein>
<dbReference type="InterPro" id="IPR003439">
    <property type="entry name" value="ABC_transporter-like_ATP-bd"/>
</dbReference>
<dbReference type="PROSITE" id="PS50893">
    <property type="entry name" value="ABC_TRANSPORTER_2"/>
    <property type="match status" value="1"/>
</dbReference>
<feature type="domain" description="ABC transporter" evidence="6">
    <location>
        <begin position="2"/>
        <end position="239"/>
    </location>
</feature>
<dbReference type="Gene3D" id="3.40.1570.10">
    <property type="entry name" value="HemS/ChuS/ChuX like domains"/>
    <property type="match status" value="1"/>
</dbReference>
<evidence type="ECO:0000256" key="5">
    <source>
        <dbReference type="ARBA" id="ARBA00037066"/>
    </source>
</evidence>
<evidence type="ECO:0000256" key="3">
    <source>
        <dbReference type="ARBA" id="ARBA00022840"/>
    </source>
</evidence>
<evidence type="ECO:0000313" key="7">
    <source>
        <dbReference type="EMBL" id="MFD2969023.1"/>
    </source>
</evidence>
<dbReference type="EMBL" id="JBHUPB010000011">
    <property type="protein sequence ID" value="MFD2969023.1"/>
    <property type="molecule type" value="Genomic_DNA"/>
</dbReference>
<dbReference type="Pfam" id="PF00005">
    <property type="entry name" value="ABC_tran"/>
    <property type="match status" value="1"/>
</dbReference>
<dbReference type="Pfam" id="PF05171">
    <property type="entry name" value="HemS"/>
    <property type="match status" value="1"/>
</dbReference>
<keyword evidence="4" id="KW-1278">Translocase</keyword>
<comment type="function">
    <text evidence="5">Part of the ABC transporter complex HmuTUV involved in hemin import. Responsible for energy coupling to the transport system.</text>
</comment>
<comment type="caution">
    <text evidence="7">The sequence shown here is derived from an EMBL/GenBank/DDBJ whole genome shotgun (WGS) entry which is preliminary data.</text>
</comment>
<dbReference type="InterPro" id="IPR027417">
    <property type="entry name" value="P-loop_NTPase"/>
</dbReference>
<name>A0ABW6BIB3_9SPHI</name>
<evidence type="ECO:0000256" key="2">
    <source>
        <dbReference type="ARBA" id="ARBA00022741"/>
    </source>
</evidence>
<dbReference type="NCBIfam" id="NF010068">
    <property type="entry name" value="PRK13548.1"/>
    <property type="match status" value="1"/>
</dbReference>
<dbReference type="CDD" id="cd03214">
    <property type="entry name" value="ABC_Iron-Siderophores_B12_Hemin"/>
    <property type="match status" value="1"/>
</dbReference>
<keyword evidence="2" id="KW-0547">Nucleotide-binding</keyword>
<dbReference type="GO" id="GO:0005524">
    <property type="term" value="F:ATP binding"/>
    <property type="evidence" value="ECO:0007669"/>
    <property type="project" value="UniProtKB-KW"/>
</dbReference>
<organism evidence="7 8">
    <name type="scientific">Sphingobacterium bambusae</name>
    <dbReference type="NCBI Taxonomy" id="662858"/>
    <lineage>
        <taxon>Bacteria</taxon>
        <taxon>Pseudomonadati</taxon>
        <taxon>Bacteroidota</taxon>
        <taxon>Sphingobacteriia</taxon>
        <taxon>Sphingobacteriales</taxon>
        <taxon>Sphingobacteriaceae</taxon>
        <taxon>Sphingobacterium</taxon>
    </lineage>
</organism>
<dbReference type="SUPFAM" id="SSF144064">
    <property type="entry name" value="Heme iron utilization protein-like"/>
    <property type="match status" value="1"/>
</dbReference>
<dbReference type="InterPro" id="IPR010413">
    <property type="entry name" value="HutX-like"/>
</dbReference>
<dbReference type="InterPro" id="IPR003593">
    <property type="entry name" value="AAA+_ATPase"/>
</dbReference>
<keyword evidence="3 7" id="KW-0067">ATP-binding</keyword>
<gene>
    <name evidence="7" type="ORF">ACFS7Y_16640</name>
</gene>
<evidence type="ECO:0000256" key="4">
    <source>
        <dbReference type="ARBA" id="ARBA00022967"/>
    </source>
</evidence>
<reference evidence="8" key="1">
    <citation type="journal article" date="2019" name="Int. J. Syst. Evol. Microbiol.">
        <title>The Global Catalogue of Microorganisms (GCM) 10K type strain sequencing project: providing services to taxonomists for standard genome sequencing and annotation.</title>
        <authorList>
            <consortium name="The Broad Institute Genomics Platform"/>
            <consortium name="The Broad Institute Genome Sequencing Center for Infectious Disease"/>
            <person name="Wu L."/>
            <person name="Ma J."/>
        </authorList>
    </citation>
    <scope>NUCLEOTIDE SEQUENCE [LARGE SCALE GENOMIC DNA]</scope>
    <source>
        <strain evidence="8">KCTC 22814</strain>
    </source>
</reference>
<dbReference type="Gene3D" id="3.40.50.300">
    <property type="entry name" value="P-loop containing nucleotide triphosphate hydrolases"/>
    <property type="match status" value="1"/>
</dbReference>
<dbReference type="Proteomes" id="UP001597525">
    <property type="component" value="Unassembled WGS sequence"/>
</dbReference>